<proteinExistence type="inferred from homology"/>
<dbReference type="InterPro" id="IPR056774">
    <property type="entry name" value="FdhE_N"/>
</dbReference>
<dbReference type="NCBIfam" id="NF002925">
    <property type="entry name" value="PRK03564.1"/>
    <property type="match status" value="1"/>
</dbReference>
<dbReference type="GO" id="GO:0051604">
    <property type="term" value="P:protein maturation"/>
    <property type="evidence" value="ECO:0007669"/>
    <property type="project" value="TreeGrafter"/>
</dbReference>
<dbReference type="AlphaFoldDB" id="A0A3B0M0K3"/>
<dbReference type="PIRSF" id="PIRSF018296">
    <property type="entry name" value="Format_dh_formtn"/>
    <property type="match status" value="1"/>
</dbReference>
<gene>
    <name evidence="4 8" type="primary">fdhE</name>
    <name evidence="8" type="ORF">ARTV_1758</name>
</gene>
<dbReference type="GO" id="GO:0005829">
    <property type="term" value="C:cytosol"/>
    <property type="evidence" value="ECO:0007669"/>
    <property type="project" value="TreeGrafter"/>
</dbReference>
<dbReference type="NCBIfam" id="TIGR01562">
    <property type="entry name" value="FdhE"/>
    <property type="match status" value="1"/>
</dbReference>
<dbReference type="InterPro" id="IPR056796">
    <property type="entry name" value="FdhE_C"/>
</dbReference>
<dbReference type="PANTHER" id="PTHR37689">
    <property type="entry name" value="PROTEIN FDHE"/>
    <property type="match status" value="1"/>
</dbReference>
<dbReference type="PANTHER" id="PTHR37689:SF1">
    <property type="entry name" value="PROTEIN FDHE"/>
    <property type="match status" value="1"/>
</dbReference>
<feature type="domain" description="FdhE N-terminal" evidence="5">
    <location>
        <begin position="24"/>
        <end position="188"/>
    </location>
</feature>
<evidence type="ECO:0000256" key="1">
    <source>
        <dbReference type="ARBA" id="ARBA00004496"/>
    </source>
</evidence>
<reference evidence="8" key="1">
    <citation type="submission" date="2018-04" db="EMBL/GenBank/DDBJ databases">
        <authorList>
            <person name="Go L.Y."/>
            <person name="Mitchell J.A."/>
        </authorList>
    </citation>
    <scope>NUCLEOTIDE SEQUENCE</scope>
    <source>
        <strain evidence="8">ARTV</strain>
    </source>
</reference>
<dbReference type="InterPro" id="IPR024064">
    <property type="entry name" value="FdhE-like_sf"/>
</dbReference>
<organism evidence="8">
    <name type="scientific">Arsenophonus endosymbiont of Trialeurodes vaporariorum</name>
    <dbReference type="NCBI Taxonomy" id="235567"/>
    <lineage>
        <taxon>Bacteria</taxon>
        <taxon>Pseudomonadati</taxon>
        <taxon>Pseudomonadota</taxon>
        <taxon>Gammaproteobacteria</taxon>
        <taxon>Enterobacterales</taxon>
        <taxon>Morganellaceae</taxon>
        <taxon>Arsenophonus</taxon>
    </lineage>
</organism>
<name>A0A3B0M0K3_9GAMM</name>
<keyword evidence="2 4" id="KW-0963">Cytoplasm</keyword>
<comment type="subcellular location">
    <subcellularLocation>
        <location evidence="1 4">Cytoplasm</location>
    </subcellularLocation>
</comment>
<dbReference type="HAMAP" id="MF_00611">
    <property type="entry name" value="FdeH"/>
    <property type="match status" value="1"/>
</dbReference>
<evidence type="ECO:0000259" key="6">
    <source>
        <dbReference type="Pfam" id="PF24859"/>
    </source>
</evidence>
<protein>
    <recommendedName>
        <fullName evidence="4">Protein FdhE homolog</fullName>
    </recommendedName>
</protein>
<dbReference type="CDD" id="cd16341">
    <property type="entry name" value="FdhE"/>
    <property type="match status" value="1"/>
</dbReference>
<accession>A0A3B0M0K3</accession>
<comment type="function">
    <text evidence="4">Necessary for formate dehydrogenase activity.</text>
</comment>
<evidence type="ECO:0000256" key="3">
    <source>
        <dbReference type="ARBA" id="ARBA00061033"/>
    </source>
</evidence>
<comment type="similarity">
    <text evidence="3 4">Belongs to the FdhE family.</text>
</comment>
<sequence length="310" mass="35025">MSIRILPKEEIGKNEPAKKGICHIPPVLFPDLNNLYQSRAERFQSLATAENPFSEYLIFASHVTRAQQNALYDNPLMMDITDILQQSMIANKPPLDCKTFIRTDHWYKLFNSLIAELAPMVPEEVKPALENLTKVSIHEFELMVTALLNGEFSQVPPEQALFIWAALSWFWTQLASQIPGKATAEYGEHRQFCPVCGSIPVSSVVQIGINQGLRYLHCNLCETEWHVVRVKCSNCEQIKELDYWCLASEYAAVKAESCGDCGSYLKILYQERDAKVDAVADDLASLILDAKLEEEGFARSSINPFLFPCE</sequence>
<dbReference type="EMBL" id="UFQR01000006">
    <property type="protein sequence ID" value="SSW95733.1"/>
    <property type="molecule type" value="Genomic_DNA"/>
</dbReference>
<dbReference type="GO" id="GO:0008199">
    <property type="term" value="F:ferric iron binding"/>
    <property type="evidence" value="ECO:0007669"/>
    <property type="project" value="TreeGrafter"/>
</dbReference>
<dbReference type="InterPro" id="IPR006452">
    <property type="entry name" value="Formate_DH_accessory"/>
</dbReference>
<feature type="domain" description="FdhE central" evidence="6">
    <location>
        <begin position="192"/>
        <end position="229"/>
    </location>
</feature>
<evidence type="ECO:0000313" key="8">
    <source>
        <dbReference type="EMBL" id="SSW95733.1"/>
    </source>
</evidence>
<dbReference type="FunFam" id="3.90.1670.10:FF:000001">
    <property type="entry name" value="Protein FdhE"/>
    <property type="match status" value="1"/>
</dbReference>
<evidence type="ECO:0000259" key="7">
    <source>
        <dbReference type="Pfam" id="PF24860"/>
    </source>
</evidence>
<dbReference type="InterPro" id="IPR056797">
    <property type="entry name" value="FdhE_central"/>
</dbReference>
<dbReference type="Pfam" id="PF24859">
    <property type="entry name" value="FdhE_central"/>
    <property type="match status" value="1"/>
</dbReference>
<dbReference type="Pfam" id="PF04216">
    <property type="entry name" value="FdhE_N"/>
    <property type="match status" value="1"/>
</dbReference>
<feature type="domain" description="FdhE C-terminal" evidence="7">
    <location>
        <begin position="230"/>
        <end position="306"/>
    </location>
</feature>
<evidence type="ECO:0000259" key="5">
    <source>
        <dbReference type="Pfam" id="PF04216"/>
    </source>
</evidence>
<dbReference type="Gene3D" id="3.90.1670.10">
    <property type="entry name" value="FdhE-like domain"/>
    <property type="match status" value="1"/>
</dbReference>
<evidence type="ECO:0000256" key="2">
    <source>
        <dbReference type="ARBA" id="ARBA00022490"/>
    </source>
</evidence>
<dbReference type="SUPFAM" id="SSF144020">
    <property type="entry name" value="FdhE-like"/>
    <property type="match status" value="1"/>
</dbReference>
<dbReference type="Pfam" id="PF24860">
    <property type="entry name" value="FdhE_C"/>
    <property type="match status" value="1"/>
</dbReference>
<evidence type="ECO:0000256" key="4">
    <source>
        <dbReference type="HAMAP-Rule" id="MF_00611"/>
    </source>
</evidence>